<protein>
    <submittedName>
        <fullName evidence="1">Uncharacterized protein</fullName>
    </submittedName>
</protein>
<evidence type="ECO:0000313" key="1">
    <source>
        <dbReference type="EMBL" id="RPA80135.1"/>
    </source>
</evidence>
<gene>
    <name evidence="1" type="ORF">BJ508DRAFT_307692</name>
</gene>
<dbReference type="Proteomes" id="UP000275078">
    <property type="component" value="Unassembled WGS sequence"/>
</dbReference>
<reference evidence="1 2" key="1">
    <citation type="journal article" date="2018" name="Nat. Ecol. Evol.">
        <title>Pezizomycetes genomes reveal the molecular basis of ectomycorrhizal truffle lifestyle.</title>
        <authorList>
            <person name="Murat C."/>
            <person name="Payen T."/>
            <person name="Noel B."/>
            <person name="Kuo A."/>
            <person name="Morin E."/>
            <person name="Chen J."/>
            <person name="Kohler A."/>
            <person name="Krizsan K."/>
            <person name="Balestrini R."/>
            <person name="Da Silva C."/>
            <person name="Montanini B."/>
            <person name="Hainaut M."/>
            <person name="Levati E."/>
            <person name="Barry K.W."/>
            <person name="Belfiori B."/>
            <person name="Cichocki N."/>
            <person name="Clum A."/>
            <person name="Dockter R.B."/>
            <person name="Fauchery L."/>
            <person name="Guy J."/>
            <person name="Iotti M."/>
            <person name="Le Tacon F."/>
            <person name="Lindquist E.A."/>
            <person name="Lipzen A."/>
            <person name="Malagnac F."/>
            <person name="Mello A."/>
            <person name="Molinier V."/>
            <person name="Miyauchi S."/>
            <person name="Poulain J."/>
            <person name="Riccioni C."/>
            <person name="Rubini A."/>
            <person name="Sitrit Y."/>
            <person name="Splivallo R."/>
            <person name="Traeger S."/>
            <person name="Wang M."/>
            <person name="Zifcakova L."/>
            <person name="Wipf D."/>
            <person name="Zambonelli A."/>
            <person name="Paolocci F."/>
            <person name="Nowrousian M."/>
            <person name="Ottonello S."/>
            <person name="Baldrian P."/>
            <person name="Spatafora J.W."/>
            <person name="Henrissat B."/>
            <person name="Nagy L.G."/>
            <person name="Aury J.M."/>
            <person name="Wincker P."/>
            <person name="Grigoriev I.V."/>
            <person name="Bonfante P."/>
            <person name="Martin F.M."/>
        </authorList>
    </citation>
    <scope>NUCLEOTIDE SEQUENCE [LARGE SCALE GENOMIC DNA]</scope>
    <source>
        <strain evidence="1 2">RN42</strain>
    </source>
</reference>
<sequence length="384" mass="44183">MARIVELVSDIKYFLLNKYLAFEHDLAVRFHKETRMEKFLRESREKKHNVLRREQKEEAARYGMFWEQYHTDPRCTKEPSPEVLQLISKSGLGLAQHLFSRDFERMTVNPHIFPYEPAMENAQWQCFNVAPNQLITTTISELTYSDGFPSERPSDHLPIRLFRLKAKSKAELGRLDVAKLFGIDLQSANVIYRGLDFGHGLDSLRNNIPHAFAYRYCYFAGSYATYSFPYAVHTALCGQEDIGAVVLIYRDVDMNGLKKVEYGEDNIEEWRTLTGCAVRNDPFEDIVEQVGQEAIDNWVNADLLVQPMIGNFAEVDAGGEPVAASETELFLRSGDEQDERLRNALCGVLIMELDEESLPEEIPRLRNSGQYFEEESTDEIQEII</sequence>
<dbReference type="AlphaFoldDB" id="A0A3N4I1Z9"/>
<keyword evidence="2" id="KW-1185">Reference proteome</keyword>
<proteinExistence type="predicted"/>
<accession>A0A3N4I1Z9</accession>
<dbReference type="EMBL" id="ML119691">
    <property type="protein sequence ID" value="RPA80135.1"/>
    <property type="molecule type" value="Genomic_DNA"/>
</dbReference>
<name>A0A3N4I1Z9_ASCIM</name>
<evidence type="ECO:0000313" key="2">
    <source>
        <dbReference type="Proteomes" id="UP000275078"/>
    </source>
</evidence>
<organism evidence="1 2">
    <name type="scientific">Ascobolus immersus RN42</name>
    <dbReference type="NCBI Taxonomy" id="1160509"/>
    <lineage>
        <taxon>Eukaryota</taxon>
        <taxon>Fungi</taxon>
        <taxon>Dikarya</taxon>
        <taxon>Ascomycota</taxon>
        <taxon>Pezizomycotina</taxon>
        <taxon>Pezizomycetes</taxon>
        <taxon>Pezizales</taxon>
        <taxon>Ascobolaceae</taxon>
        <taxon>Ascobolus</taxon>
    </lineage>
</organism>